<dbReference type="EC" id="3.2.1.26" evidence="4"/>
<dbReference type="Gene3D" id="2.60.120.560">
    <property type="entry name" value="Exo-inulinase, domain 1"/>
    <property type="match status" value="1"/>
</dbReference>
<dbReference type="InterPro" id="IPR013189">
    <property type="entry name" value="Glyco_hydro_32_C"/>
</dbReference>
<dbReference type="Pfam" id="PF08244">
    <property type="entry name" value="Glyco_hydro_32C"/>
    <property type="match status" value="1"/>
</dbReference>
<keyword evidence="2 4" id="KW-0378">Hydrolase</keyword>
<dbReference type="Pfam" id="PF00251">
    <property type="entry name" value="Glyco_hydro_32N"/>
    <property type="match status" value="1"/>
</dbReference>
<dbReference type="InterPro" id="IPR051214">
    <property type="entry name" value="GH32_Enzymes"/>
</dbReference>
<dbReference type="InterPro" id="IPR023296">
    <property type="entry name" value="Glyco_hydro_beta-prop_sf"/>
</dbReference>
<keyword evidence="3 4" id="KW-0326">Glycosidase</keyword>
<evidence type="ECO:0000256" key="1">
    <source>
        <dbReference type="ARBA" id="ARBA00009902"/>
    </source>
</evidence>
<protein>
    <recommendedName>
        <fullName evidence="4">Sucrose-6-phosphate hydrolase</fullName>
        <ecNumber evidence="4">3.2.1.26</ecNumber>
    </recommendedName>
    <alternativeName>
        <fullName evidence="5">Invertase</fullName>
    </alternativeName>
</protein>
<accession>A0ABM9A0W4</accession>
<dbReference type="InterPro" id="IPR001362">
    <property type="entry name" value="Glyco_hydro_32"/>
</dbReference>
<evidence type="ECO:0000313" key="9">
    <source>
        <dbReference type="Proteomes" id="UP000838748"/>
    </source>
</evidence>
<comment type="caution">
    <text evidence="8">The sequence shown here is derived from an EMBL/GenBank/DDBJ whole genome shotgun (WGS) entry which is preliminary data.</text>
</comment>
<dbReference type="PROSITE" id="PS00609">
    <property type="entry name" value="GLYCOSYL_HYDROL_F32"/>
    <property type="match status" value="1"/>
</dbReference>
<keyword evidence="9" id="KW-1185">Reference proteome</keyword>
<evidence type="ECO:0000256" key="3">
    <source>
        <dbReference type="ARBA" id="ARBA00023295"/>
    </source>
</evidence>
<dbReference type="InterPro" id="IPR006232">
    <property type="entry name" value="Suc6P_hydrolase"/>
</dbReference>
<proteinExistence type="inferred from homology"/>
<dbReference type="EMBL" id="CAKLDM010000001">
    <property type="protein sequence ID" value="CAH0537044.1"/>
    <property type="molecule type" value="Genomic_DNA"/>
</dbReference>
<comment type="catalytic activity">
    <reaction evidence="4">
        <text>Hydrolysis of terminal non-reducing beta-D-fructofuranoside residues in beta-D-fructofuranosides.</text>
        <dbReference type="EC" id="3.2.1.26"/>
    </reaction>
</comment>
<dbReference type="PANTHER" id="PTHR43101:SF1">
    <property type="entry name" value="BETA-FRUCTOSIDASE"/>
    <property type="match status" value="1"/>
</dbReference>
<evidence type="ECO:0000313" key="8">
    <source>
        <dbReference type="EMBL" id="CAH0537044.1"/>
    </source>
</evidence>
<comment type="subcellular location">
    <subcellularLocation>
        <location evidence="5">Cytoplasm</location>
    </subcellularLocation>
</comment>
<feature type="domain" description="Glycosyl hydrolase family 32 N-terminal" evidence="6">
    <location>
        <begin position="98"/>
        <end position="398"/>
    </location>
</feature>
<evidence type="ECO:0000259" key="7">
    <source>
        <dbReference type="Pfam" id="PF08244"/>
    </source>
</evidence>
<dbReference type="RefSeq" id="WP_237360256.1">
    <property type="nucleotide sequence ID" value="NZ_CAKLDM010000001.1"/>
</dbReference>
<name>A0ABM9A0W4_9VIBR</name>
<reference evidence="8" key="1">
    <citation type="submission" date="2021-11" db="EMBL/GenBank/DDBJ databases">
        <authorList>
            <person name="Rodrigo-Torres L."/>
            <person name="Arahal R. D."/>
            <person name="Lucena T."/>
        </authorList>
    </citation>
    <scope>NUCLEOTIDE SEQUENCE</scope>
    <source>
        <strain evidence="8">CECT 7928</strain>
    </source>
</reference>
<evidence type="ECO:0000256" key="5">
    <source>
        <dbReference type="RuleBase" id="RU365015"/>
    </source>
</evidence>
<dbReference type="SMART" id="SM00640">
    <property type="entry name" value="Glyco_32"/>
    <property type="match status" value="1"/>
</dbReference>
<evidence type="ECO:0000256" key="4">
    <source>
        <dbReference type="RuleBase" id="RU362110"/>
    </source>
</evidence>
<dbReference type="PANTHER" id="PTHR43101">
    <property type="entry name" value="BETA-FRUCTOSIDASE"/>
    <property type="match status" value="1"/>
</dbReference>
<evidence type="ECO:0000259" key="6">
    <source>
        <dbReference type="Pfam" id="PF00251"/>
    </source>
</evidence>
<dbReference type="SUPFAM" id="SSF75005">
    <property type="entry name" value="Arabinanase/levansucrase/invertase"/>
    <property type="match status" value="1"/>
</dbReference>
<dbReference type="InterPro" id="IPR018053">
    <property type="entry name" value="Glyco_hydro_32_AS"/>
</dbReference>
<comment type="function">
    <text evidence="5">Enables the bacterium to metabolize sucrose as a sole carbon source.</text>
</comment>
<dbReference type="Gene3D" id="2.115.10.20">
    <property type="entry name" value="Glycosyl hydrolase domain, family 43"/>
    <property type="match status" value="1"/>
</dbReference>
<sequence length="543" mass="61758">MSLSHLIELAGGIDNIQRILVDDENYLTVSLVDEIKPTSAPSNVSLDNVNQEWQLTTPLQGDLDSHLIDDISNALSQRFSEQIKYIEVKKCPFRPTWHISPPQGLLNDPNGFVFHQGQYHLFYQWNPFACEHRDKCWAHLTSEDLINWKWLNPALAPTDWYDSHGVFSGHAVSKGEELYLFYTGNSRIGHNRKRQTTQCLATSSDGAHFKKHGPVIKQLPEGVTAHIRDPKIYFRNGVWNMLLGAQTDDLKGRLALYQSEDMLNWEYQGLLGDELGDFGYMWECPDFFELSGQHFVVLGPQGVKSNSQFDTNPHRNRIFSISEQNDSKFSFEQEWTLDYGFDFYAPQTTLTEDGRRVMVGWMGLPDDINQPTIENGWIHQLTMQRELIYQDGKLTQKPIVELEQLMSEAQAVTLGSDPIDIETKSFELTVTLDSHCTLSLMENQQYRITLAFDPDRQAIRVDRSQTISCSGDTVREVTQVGRKVKLAVYADNSSLEIFINDGEKVMSGRAFTPEDATCISLTGEKAEAVLRNIYPSIPPFSGE</sequence>
<comment type="similarity">
    <text evidence="1 4">Belongs to the glycosyl hydrolase 32 family.</text>
</comment>
<feature type="domain" description="Glycosyl hydrolase family 32 C-terminal" evidence="7">
    <location>
        <begin position="416"/>
        <end position="527"/>
    </location>
</feature>
<keyword evidence="5" id="KW-0119">Carbohydrate metabolism</keyword>
<comment type="pathway">
    <text evidence="5">Glycan biosynthesis; sucrose metabolism.</text>
</comment>
<dbReference type="Proteomes" id="UP000838748">
    <property type="component" value="Unassembled WGS sequence"/>
</dbReference>
<evidence type="ECO:0000256" key="2">
    <source>
        <dbReference type="ARBA" id="ARBA00022801"/>
    </source>
</evidence>
<dbReference type="CDD" id="cd18623">
    <property type="entry name" value="GH32_ScrB-like"/>
    <property type="match status" value="1"/>
</dbReference>
<dbReference type="NCBIfam" id="TIGR01322">
    <property type="entry name" value="scrB_fam"/>
    <property type="match status" value="1"/>
</dbReference>
<organism evidence="8 9">
    <name type="scientific">Vibrio marisflavi CECT 7928</name>
    <dbReference type="NCBI Taxonomy" id="634439"/>
    <lineage>
        <taxon>Bacteria</taxon>
        <taxon>Pseudomonadati</taxon>
        <taxon>Pseudomonadota</taxon>
        <taxon>Gammaproteobacteria</taxon>
        <taxon>Vibrionales</taxon>
        <taxon>Vibrionaceae</taxon>
        <taxon>Vibrio</taxon>
    </lineage>
</organism>
<dbReference type="InterPro" id="IPR013148">
    <property type="entry name" value="Glyco_hydro_32_N"/>
</dbReference>
<keyword evidence="5" id="KW-0963">Cytoplasm</keyword>
<dbReference type="SUPFAM" id="SSF49899">
    <property type="entry name" value="Concanavalin A-like lectins/glucanases"/>
    <property type="match status" value="1"/>
</dbReference>
<gene>
    <name evidence="8" type="ORF">VMF7928_00880</name>
</gene>
<dbReference type="InterPro" id="IPR013320">
    <property type="entry name" value="ConA-like_dom_sf"/>
</dbReference>